<proteinExistence type="inferred from homology"/>
<evidence type="ECO:0000256" key="8">
    <source>
        <dbReference type="ARBA" id="ARBA00023101"/>
    </source>
</evidence>
<accession>A0AAV9N2L3</accession>
<keyword evidence="4" id="KW-0479">Metal-binding</keyword>
<comment type="catalytic activity">
    <reaction evidence="9">
        <text>2 L-dopa + O2 = 2 L-dopaquinone + 2 H2O</text>
        <dbReference type="Rhea" id="RHEA:34287"/>
        <dbReference type="ChEBI" id="CHEBI:15377"/>
        <dbReference type="ChEBI" id="CHEBI:15379"/>
        <dbReference type="ChEBI" id="CHEBI:57504"/>
        <dbReference type="ChEBI" id="CHEBI:57924"/>
        <dbReference type="EC" id="1.14.18.1"/>
    </reaction>
</comment>
<comment type="catalytic activity">
    <reaction evidence="10">
        <text>L-tyrosine + O2 = L-dopaquinone + H2O</text>
        <dbReference type="Rhea" id="RHEA:18117"/>
        <dbReference type="ChEBI" id="CHEBI:15377"/>
        <dbReference type="ChEBI" id="CHEBI:15379"/>
        <dbReference type="ChEBI" id="CHEBI:57924"/>
        <dbReference type="ChEBI" id="CHEBI:58315"/>
        <dbReference type="EC" id="1.14.18.1"/>
    </reaction>
</comment>
<evidence type="ECO:0000313" key="12">
    <source>
        <dbReference type="EMBL" id="KAK5048215.1"/>
    </source>
</evidence>
<keyword evidence="5" id="KW-0560">Oxidoreductase</keyword>
<comment type="caution">
    <text evidence="12">The sequence shown here is derived from an EMBL/GenBank/DDBJ whole genome shotgun (WGS) entry which is preliminary data.</text>
</comment>
<organism evidence="12 13">
    <name type="scientific">Exophiala bonariae</name>
    <dbReference type="NCBI Taxonomy" id="1690606"/>
    <lineage>
        <taxon>Eukaryota</taxon>
        <taxon>Fungi</taxon>
        <taxon>Dikarya</taxon>
        <taxon>Ascomycota</taxon>
        <taxon>Pezizomycotina</taxon>
        <taxon>Eurotiomycetes</taxon>
        <taxon>Chaetothyriomycetidae</taxon>
        <taxon>Chaetothyriales</taxon>
        <taxon>Herpotrichiellaceae</taxon>
        <taxon>Exophiala</taxon>
    </lineage>
</organism>
<name>A0AAV9N2L3_9EURO</name>
<evidence type="ECO:0000259" key="11">
    <source>
        <dbReference type="PROSITE" id="PS00498"/>
    </source>
</evidence>
<dbReference type="GO" id="GO:0046872">
    <property type="term" value="F:metal ion binding"/>
    <property type="evidence" value="ECO:0007669"/>
    <property type="project" value="UniProtKB-KW"/>
</dbReference>
<evidence type="ECO:0000256" key="10">
    <source>
        <dbReference type="ARBA" id="ARBA00048881"/>
    </source>
</evidence>
<evidence type="ECO:0000256" key="2">
    <source>
        <dbReference type="ARBA" id="ARBA00009928"/>
    </source>
</evidence>
<dbReference type="InterPro" id="IPR002227">
    <property type="entry name" value="Tyrosinase_Cu-bd"/>
</dbReference>
<reference evidence="12 13" key="1">
    <citation type="submission" date="2023-08" db="EMBL/GenBank/DDBJ databases">
        <title>Black Yeasts Isolated from many extreme environments.</title>
        <authorList>
            <person name="Coleine C."/>
            <person name="Stajich J.E."/>
            <person name="Selbmann L."/>
        </authorList>
    </citation>
    <scope>NUCLEOTIDE SEQUENCE [LARGE SCALE GENOMIC DNA]</scope>
    <source>
        <strain evidence="12 13">CCFEE 5792</strain>
    </source>
</reference>
<protein>
    <recommendedName>
        <fullName evidence="3">tyrosinase</fullName>
        <ecNumber evidence="3">1.14.18.1</ecNumber>
    </recommendedName>
</protein>
<feature type="domain" description="Tyrosinase copper-binding" evidence="11">
    <location>
        <begin position="351"/>
        <end position="362"/>
    </location>
</feature>
<dbReference type="SUPFAM" id="SSF48056">
    <property type="entry name" value="Di-copper centre-containing domain"/>
    <property type="match status" value="1"/>
</dbReference>
<evidence type="ECO:0000313" key="13">
    <source>
        <dbReference type="Proteomes" id="UP001358417"/>
    </source>
</evidence>
<evidence type="ECO:0000256" key="5">
    <source>
        <dbReference type="ARBA" id="ARBA00023002"/>
    </source>
</evidence>
<evidence type="ECO:0000256" key="9">
    <source>
        <dbReference type="ARBA" id="ARBA00048233"/>
    </source>
</evidence>
<dbReference type="PRINTS" id="PR00092">
    <property type="entry name" value="TYROSINASE"/>
</dbReference>
<dbReference type="RefSeq" id="XP_064703673.1">
    <property type="nucleotide sequence ID" value="XM_064849449.1"/>
</dbReference>
<comment type="similarity">
    <text evidence="2">Belongs to the tyrosinase family.</text>
</comment>
<dbReference type="Pfam" id="PF18132">
    <property type="entry name" value="Tyrosinase_C"/>
    <property type="match status" value="1"/>
</dbReference>
<dbReference type="InterPro" id="IPR041640">
    <property type="entry name" value="Tyrosinase_C"/>
</dbReference>
<dbReference type="Gene3D" id="2.60.310.20">
    <property type="match status" value="1"/>
</dbReference>
<evidence type="ECO:0000256" key="1">
    <source>
        <dbReference type="ARBA" id="ARBA00001973"/>
    </source>
</evidence>
<keyword evidence="7" id="KW-0503">Monooxygenase</keyword>
<dbReference type="GO" id="GO:0004503">
    <property type="term" value="F:tyrosinase activity"/>
    <property type="evidence" value="ECO:0007669"/>
    <property type="project" value="UniProtKB-EC"/>
</dbReference>
<dbReference type="Pfam" id="PF00264">
    <property type="entry name" value="Tyrosinase"/>
    <property type="match status" value="1"/>
</dbReference>
<dbReference type="PROSITE" id="PS00498">
    <property type="entry name" value="TYROSINASE_2"/>
    <property type="match status" value="1"/>
</dbReference>
<keyword evidence="8" id="KW-0470">Melanin biosynthesis</keyword>
<gene>
    <name evidence="12" type="ORF">LTR84_005885</name>
</gene>
<evidence type="ECO:0000256" key="6">
    <source>
        <dbReference type="ARBA" id="ARBA00023008"/>
    </source>
</evidence>
<dbReference type="GeneID" id="89974059"/>
<dbReference type="Gene3D" id="1.10.1280.10">
    <property type="entry name" value="Di-copper center containing domain from catechol oxidase"/>
    <property type="match status" value="1"/>
</dbReference>
<evidence type="ECO:0000256" key="3">
    <source>
        <dbReference type="ARBA" id="ARBA00011906"/>
    </source>
</evidence>
<dbReference type="EC" id="1.14.18.1" evidence="3"/>
<dbReference type="EMBL" id="JAVRRD010000022">
    <property type="protein sequence ID" value="KAK5048215.1"/>
    <property type="molecule type" value="Genomic_DNA"/>
</dbReference>
<dbReference type="InterPro" id="IPR050316">
    <property type="entry name" value="Tyrosinase/Hemocyanin"/>
</dbReference>
<dbReference type="InterPro" id="IPR008922">
    <property type="entry name" value="Di-copper_centre_dom_sf"/>
</dbReference>
<keyword evidence="13" id="KW-1185">Reference proteome</keyword>
<dbReference type="PANTHER" id="PTHR11474:SF76">
    <property type="entry name" value="SHKT DOMAIN-CONTAINING PROTEIN"/>
    <property type="match status" value="1"/>
</dbReference>
<comment type="cofactor">
    <cofactor evidence="1">
        <name>Cu(2+)</name>
        <dbReference type="ChEBI" id="CHEBI:29036"/>
    </cofactor>
</comment>
<dbReference type="Proteomes" id="UP001358417">
    <property type="component" value="Unassembled WGS sequence"/>
</dbReference>
<evidence type="ECO:0000256" key="4">
    <source>
        <dbReference type="ARBA" id="ARBA00022723"/>
    </source>
</evidence>
<dbReference type="GO" id="GO:0042438">
    <property type="term" value="P:melanin biosynthetic process"/>
    <property type="evidence" value="ECO:0007669"/>
    <property type="project" value="UniProtKB-KW"/>
</dbReference>
<dbReference type="PANTHER" id="PTHR11474">
    <property type="entry name" value="TYROSINASE FAMILY MEMBER"/>
    <property type="match status" value="1"/>
</dbReference>
<evidence type="ECO:0000256" key="7">
    <source>
        <dbReference type="ARBA" id="ARBA00023033"/>
    </source>
</evidence>
<dbReference type="AlphaFoldDB" id="A0AAV9N2L3"/>
<keyword evidence="6" id="KW-0186">Copper</keyword>
<sequence>MAYAIKGIQTGRGANGELPIRREIDEWWFSPNANDLNQRSLFIYALINFQKRGLDKNDDLSYFDVAGIHGYPLQRWPRETKDLRGRKGYYCSHGKPTFATWHTPYMLLYEQRLWEEMHALIPTTFAAQDQAAMKKAADSWRLPFWDWAMKKPKWNPENPDDPVNKIPGNGPNVPFLITQENVFVQTKTGTAAPVKNPMFHFSLPPNKKFGDYGVKNEARAPWWGTCRVTSRWPNLPELDAAVWKDQVSAAEKVAYAEGENQDYRKITKQLQGSVEDDGYFANTLPEAVYRLFRSVDTKGNPVMTYDNFSTGHFHFGQQTQDYPSLEGIHNNLHGFAGGNGYLGNPSTAAFDPLFWVHHCNVDRLLAIWQDLFPTQTQKWLGTGAGTDDGKVDGPETHLFPFSNDTAGTIFTSVTCSFKHQEFGYTYPELQKWLFTRGGQFNHQAYVDSIHAQIERLYSTTPKSALLLKANKSVAKTQMSAMTPANLQVENFPPALLEMVPKPVLDGAQAPIQAPPDDVTNDKFGNPQHTTWQSKDYVVNVVYERFALGGKPYTITFFLGDVPEGNEYDFADNHTAISCVYNFSADVEGRGVDETGCENCKKQQVEGALFTGQVILTDYLIERITQAQPHRGLTLASLDEQEVVAYLKANLHWRITDDAKHLIPKENMPSLKISVATAQGTHYSEAARPSQYSAYTTLWNVTEGRLGGAAPGDV</sequence>